<protein>
    <recommendedName>
        <fullName evidence="5">FG-GAP repeat</fullName>
    </recommendedName>
</protein>
<keyword evidence="1 2" id="KW-0732">Signal</keyword>
<dbReference type="AlphaFoldDB" id="A0A0U1NJE0"/>
<dbReference type="OrthoDB" id="58662at2"/>
<feature type="signal peptide" evidence="2">
    <location>
        <begin position="1"/>
        <end position="21"/>
    </location>
</feature>
<accession>A0A0U1NJE0</accession>
<dbReference type="Pfam" id="PF13517">
    <property type="entry name" value="FG-GAP_3"/>
    <property type="match status" value="1"/>
</dbReference>
<keyword evidence="4" id="KW-1185">Reference proteome</keyword>
<dbReference type="SUPFAM" id="SSF69318">
    <property type="entry name" value="Integrin alpha N-terminal domain"/>
    <property type="match status" value="1"/>
</dbReference>
<organism evidence="3 4">
    <name type="scientific">Nereida ignava</name>
    <dbReference type="NCBI Taxonomy" id="282199"/>
    <lineage>
        <taxon>Bacteria</taxon>
        <taxon>Pseudomonadati</taxon>
        <taxon>Pseudomonadota</taxon>
        <taxon>Alphaproteobacteria</taxon>
        <taxon>Rhodobacterales</taxon>
        <taxon>Roseobacteraceae</taxon>
        <taxon>Nereida</taxon>
    </lineage>
</organism>
<evidence type="ECO:0000256" key="1">
    <source>
        <dbReference type="ARBA" id="ARBA00022729"/>
    </source>
</evidence>
<proteinExistence type="predicted"/>
<name>A0A0U1NJE0_9RHOB</name>
<dbReference type="InterPro" id="IPR013517">
    <property type="entry name" value="FG-GAP"/>
</dbReference>
<dbReference type="STRING" id="282199.GCA_001049735_00879"/>
<dbReference type="Proteomes" id="UP000048949">
    <property type="component" value="Unassembled WGS sequence"/>
</dbReference>
<dbReference type="RefSeq" id="WP_048598266.1">
    <property type="nucleotide sequence ID" value="NZ_CVPC01000004.1"/>
</dbReference>
<feature type="chain" id="PRO_5006712184" description="FG-GAP repeat" evidence="2">
    <location>
        <begin position="22"/>
        <end position="234"/>
    </location>
</feature>
<dbReference type="EMBL" id="CVQV01000004">
    <property type="protein sequence ID" value="CRK74840.1"/>
    <property type="molecule type" value="Genomic_DNA"/>
</dbReference>
<reference evidence="3 4" key="1">
    <citation type="submission" date="2015-04" db="EMBL/GenBank/DDBJ databases">
        <authorList>
            <person name="Syromyatnikov M.Y."/>
            <person name="Popov V.N."/>
        </authorList>
    </citation>
    <scope>NUCLEOTIDE SEQUENCE [LARGE SCALE GENOMIC DNA]</scope>
    <source>
        <strain evidence="3 4">CECT 5292</strain>
    </source>
</reference>
<sequence>MIWRAAWLVATFICLAGSGAAQTIQAARFTDPTTRYAHGVLGDAVEFGGLQITVLSSSGKRLTRSITLPVSHVFEDIAPRLWDVTGDGLPEVVVIETDVALGAALAVYGPAGKLAETPHIGRTNRWLAPIGAADLDDDGIIEIAYIDRPHLAKELRVWSFVNGDLRPLARASGLTNHRIGEDFISGALIQCKGIPTIVTANADWSRRMGTVLQAGTLVSRDLGPFAGRQSLEGC</sequence>
<dbReference type="InterPro" id="IPR028994">
    <property type="entry name" value="Integrin_alpha_N"/>
</dbReference>
<gene>
    <name evidence="3" type="ORF">NIG5292_00879</name>
</gene>
<evidence type="ECO:0000313" key="4">
    <source>
        <dbReference type="Proteomes" id="UP000048949"/>
    </source>
</evidence>
<evidence type="ECO:0000256" key="2">
    <source>
        <dbReference type="SAM" id="SignalP"/>
    </source>
</evidence>
<evidence type="ECO:0008006" key="5">
    <source>
        <dbReference type="Google" id="ProtNLM"/>
    </source>
</evidence>
<evidence type="ECO:0000313" key="3">
    <source>
        <dbReference type="EMBL" id="CRK74840.1"/>
    </source>
</evidence>